<dbReference type="AlphaFoldDB" id="A0A562U737"/>
<comment type="subcellular location">
    <subcellularLocation>
        <location evidence="1 7">Cell outer membrane</location>
        <topology evidence="1 7">Multi-pass membrane protein</topology>
    </subcellularLocation>
</comment>
<evidence type="ECO:0000256" key="2">
    <source>
        <dbReference type="ARBA" id="ARBA00022448"/>
    </source>
</evidence>
<feature type="signal peptide" evidence="8">
    <location>
        <begin position="1"/>
        <end position="29"/>
    </location>
</feature>
<dbReference type="SUPFAM" id="SSF49464">
    <property type="entry name" value="Carboxypeptidase regulatory domain-like"/>
    <property type="match status" value="1"/>
</dbReference>
<comment type="similarity">
    <text evidence="7">Belongs to the TonB-dependent receptor family.</text>
</comment>
<keyword evidence="11" id="KW-1185">Reference proteome</keyword>
<keyword evidence="5 7" id="KW-0472">Membrane</keyword>
<dbReference type="InterPro" id="IPR023996">
    <property type="entry name" value="TonB-dep_OMP_SusC/RagA"/>
</dbReference>
<keyword evidence="3 7" id="KW-1134">Transmembrane beta strand</keyword>
<dbReference type="Gene3D" id="2.40.170.20">
    <property type="entry name" value="TonB-dependent receptor, beta-barrel domain"/>
    <property type="match status" value="1"/>
</dbReference>
<dbReference type="InterPro" id="IPR036942">
    <property type="entry name" value="Beta-barrel_TonB_sf"/>
</dbReference>
<dbReference type="EMBL" id="VLLI01000004">
    <property type="protein sequence ID" value="TWJ01643.1"/>
    <property type="molecule type" value="Genomic_DNA"/>
</dbReference>
<evidence type="ECO:0000256" key="6">
    <source>
        <dbReference type="ARBA" id="ARBA00023237"/>
    </source>
</evidence>
<dbReference type="InterPro" id="IPR037066">
    <property type="entry name" value="Plug_dom_sf"/>
</dbReference>
<reference evidence="10 11" key="1">
    <citation type="submission" date="2019-07" db="EMBL/GenBank/DDBJ databases">
        <title>Genomic Encyclopedia of Archaeal and Bacterial Type Strains, Phase II (KMG-II): from individual species to whole genera.</title>
        <authorList>
            <person name="Goeker M."/>
        </authorList>
    </citation>
    <scope>NUCLEOTIDE SEQUENCE [LARGE SCALE GENOMIC DNA]</scope>
    <source>
        <strain evidence="10 11">ATCC BAA-1854</strain>
    </source>
</reference>
<dbReference type="InterPro" id="IPR008969">
    <property type="entry name" value="CarboxyPept-like_regulatory"/>
</dbReference>
<gene>
    <name evidence="10" type="ORF">JN11_01794</name>
</gene>
<accession>A0A562U737</accession>
<dbReference type="RefSeq" id="WP_144911742.1">
    <property type="nucleotide sequence ID" value="NZ_VLLI01000004.1"/>
</dbReference>
<feature type="chain" id="PRO_5021744941" evidence="8">
    <location>
        <begin position="30"/>
        <end position="1074"/>
    </location>
</feature>
<keyword evidence="6 7" id="KW-0998">Cell outer membrane</keyword>
<dbReference type="Gene3D" id="2.170.130.10">
    <property type="entry name" value="TonB-dependent receptor, plug domain"/>
    <property type="match status" value="1"/>
</dbReference>
<keyword evidence="4 7" id="KW-0812">Transmembrane</keyword>
<evidence type="ECO:0000256" key="3">
    <source>
        <dbReference type="ARBA" id="ARBA00022452"/>
    </source>
</evidence>
<keyword evidence="8" id="KW-0732">Signal</keyword>
<dbReference type="NCBIfam" id="TIGR04057">
    <property type="entry name" value="SusC_RagA_signa"/>
    <property type="match status" value="1"/>
</dbReference>
<dbReference type="InterPro" id="IPR012910">
    <property type="entry name" value="Plug_dom"/>
</dbReference>
<organism evidence="10 11">
    <name type="scientific">Mucilaginibacter frigoritolerans</name>
    <dbReference type="NCBI Taxonomy" id="652788"/>
    <lineage>
        <taxon>Bacteria</taxon>
        <taxon>Pseudomonadati</taxon>
        <taxon>Bacteroidota</taxon>
        <taxon>Sphingobacteriia</taxon>
        <taxon>Sphingobacteriales</taxon>
        <taxon>Sphingobacteriaceae</taxon>
        <taxon>Mucilaginibacter</taxon>
    </lineage>
</organism>
<evidence type="ECO:0000313" key="11">
    <source>
        <dbReference type="Proteomes" id="UP000317010"/>
    </source>
</evidence>
<dbReference type="InterPro" id="IPR039426">
    <property type="entry name" value="TonB-dep_rcpt-like"/>
</dbReference>
<feature type="domain" description="TonB-dependent receptor plug" evidence="9">
    <location>
        <begin position="124"/>
        <end position="231"/>
    </location>
</feature>
<dbReference type="PROSITE" id="PS52016">
    <property type="entry name" value="TONB_DEPENDENT_REC_3"/>
    <property type="match status" value="1"/>
</dbReference>
<dbReference type="Proteomes" id="UP000317010">
    <property type="component" value="Unassembled WGS sequence"/>
</dbReference>
<keyword evidence="2 7" id="KW-0813">Transport</keyword>
<dbReference type="OrthoDB" id="9768177at2"/>
<comment type="caution">
    <text evidence="10">The sequence shown here is derived from an EMBL/GenBank/DDBJ whole genome shotgun (WGS) entry which is preliminary data.</text>
</comment>
<dbReference type="InterPro" id="IPR023997">
    <property type="entry name" value="TonB-dep_OMP_SusC/RagA_CS"/>
</dbReference>
<evidence type="ECO:0000256" key="7">
    <source>
        <dbReference type="PROSITE-ProRule" id="PRU01360"/>
    </source>
</evidence>
<proteinExistence type="inferred from homology"/>
<dbReference type="FunFam" id="2.170.130.10:FF:000008">
    <property type="entry name" value="SusC/RagA family TonB-linked outer membrane protein"/>
    <property type="match status" value="1"/>
</dbReference>
<sequence>MGKKLQIKNFVALIGLGLSFLLISVSAYAQDRIVKGTVTEASNGLPLPGVTVTVKQTKVAVVTDANGGYSIKADQNSILVFSFVGLATQEVAAGNNTTLNVSLGADNKTLNEVVVIGYGTAKRTDLTGSVSSISAATIAKVPVISVDQSLQGRAAGVQVTNNDAQPGGSVSVLIRGTGSLAPYGNGPLYVIDGYPVSTGINNVNPNDIASIDVLKDASATAIYGIRAANGVVIVTTKKGKKDGVQVTLDAYDAFQSKPKEYKVLNAQQFATLALAQQASDPAKQFTVLPNWNNPSSLTEADWQNAVYRSGLTQSYNLGIRGGNQQLQSATSLGYYDQKGIVEGSFFQRISLSQNLDYQPKKWLKSSTSVKYDYQNSNNPFGTGSLGQLAQLPPTLDGGNSVTSQISDGKGNYGFYNPVYTYVAKYTNPLFTINSNRYKNINQYLLANSSLEATIIDGLKIKTNAGVNVSGFNGYFFQPEDDRLVNQYGSLAGATQNALYTQHINSTFEWLWENTISYDKTFGKHAISFVGGVSEQENTWSGMGGSGVPPNNTVMDLSQDTGVKLDPNIAGTNTGNGENIYSLASQFARLTYKFDDKYLITGTVRRDGSSKFDEGHKYGVFPSGAVAWKVKQESFLKNADWLSDFKLRGSYGEVGNQGSIPLYQYQQLYSYGSAAVTSGNLGYPFGGVYQGGIAAIQPSNPYLKWETDYQTDIGTDFSFLHGDLTFTVDWFNRKSKDFLLNIAVPAQTGYLSETKNVGTMDNKGWEFAANYNHAFNDFHFGVGLTVSAIQNKLTSLLSGTTFITNPQGSPTGAVNLNGNGWPIYSETNIGQPLGEFYGYKSLGIIQTQAQINALNANAAAKSGGAVQYYYMGATGPGNRYFADINGDGHVDASDETSLGSPQPKFFGGLNLDGSYKAWDFNLYFYGVYGNKILNYEESNLETYQNRGFVGIENISQEYYQNAWTPANHSNTYAKIYYNDNSYGDSVPSSAWIENGSFLKLKSVTVGYTLPTDLARKLTLTKVRVYVSSQNLFTITSYKGLDPEIGAQGGYATQNGVDNGTYPSSRYFTIGLNVTF</sequence>
<evidence type="ECO:0000256" key="1">
    <source>
        <dbReference type="ARBA" id="ARBA00004571"/>
    </source>
</evidence>
<evidence type="ECO:0000259" key="9">
    <source>
        <dbReference type="Pfam" id="PF07715"/>
    </source>
</evidence>
<evidence type="ECO:0000256" key="4">
    <source>
        <dbReference type="ARBA" id="ARBA00022692"/>
    </source>
</evidence>
<protein>
    <submittedName>
        <fullName evidence="10">TonB-linked SusC/RagA family outer membrane protein</fullName>
    </submittedName>
</protein>
<dbReference type="Gene3D" id="2.60.40.1120">
    <property type="entry name" value="Carboxypeptidase-like, regulatory domain"/>
    <property type="match status" value="1"/>
</dbReference>
<dbReference type="SUPFAM" id="SSF56935">
    <property type="entry name" value="Porins"/>
    <property type="match status" value="1"/>
</dbReference>
<evidence type="ECO:0000256" key="8">
    <source>
        <dbReference type="SAM" id="SignalP"/>
    </source>
</evidence>
<evidence type="ECO:0000313" key="10">
    <source>
        <dbReference type="EMBL" id="TWJ01643.1"/>
    </source>
</evidence>
<dbReference type="Pfam" id="PF07715">
    <property type="entry name" value="Plug"/>
    <property type="match status" value="1"/>
</dbReference>
<dbReference type="NCBIfam" id="TIGR04056">
    <property type="entry name" value="OMP_RagA_SusC"/>
    <property type="match status" value="1"/>
</dbReference>
<dbReference type="Pfam" id="PF13715">
    <property type="entry name" value="CarbopepD_reg_2"/>
    <property type="match status" value="1"/>
</dbReference>
<name>A0A562U737_9SPHI</name>
<dbReference type="GO" id="GO:0009279">
    <property type="term" value="C:cell outer membrane"/>
    <property type="evidence" value="ECO:0007669"/>
    <property type="project" value="UniProtKB-SubCell"/>
</dbReference>
<evidence type="ECO:0000256" key="5">
    <source>
        <dbReference type="ARBA" id="ARBA00023136"/>
    </source>
</evidence>